<evidence type="ECO:0000313" key="20">
    <source>
        <dbReference type="Proteomes" id="UP000007347"/>
    </source>
</evidence>
<evidence type="ECO:0000256" key="5">
    <source>
        <dbReference type="ARBA" id="ARBA00022801"/>
    </source>
</evidence>
<name>K0NNV1_DESTT</name>
<feature type="domain" description="UvrD-like helicase ATP-binding" evidence="17">
    <location>
        <begin position="1"/>
        <end position="449"/>
    </location>
</feature>
<dbReference type="InterPro" id="IPR014016">
    <property type="entry name" value="UvrD-like_ATP-bd"/>
</dbReference>
<dbReference type="Gene3D" id="3.40.50.300">
    <property type="entry name" value="P-loop containing nucleotide triphosphate hydrolases"/>
    <property type="match status" value="2"/>
</dbReference>
<dbReference type="PROSITE" id="PS51217">
    <property type="entry name" value="UVRD_HELICASE_CTER"/>
    <property type="match status" value="1"/>
</dbReference>
<dbReference type="InterPro" id="IPR011604">
    <property type="entry name" value="PDDEXK-like_dom_sf"/>
</dbReference>
<comment type="catalytic activity">
    <reaction evidence="13">
        <text>Couples ATP hydrolysis with the unwinding of duplex DNA by translocating in the 3'-5' direction.</text>
        <dbReference type="EC" id="5.6.2.4"/>
    </reaction>
</comment>
<dbReference type="EC" id="5.6.2.4" evidence="14"/>
<dbReference type="GO" id="GO:0016887">
    <property type="term" value="F:ATP hydrolysis activity"/>
    <property type="evidence" value="ECO:0007669"/>
    <property type="project" value="RHEA"/>
</dbReference>
<dbReference type="GO" id="GO:0005829">
    <property type="term" value="C:cytosol"/>
    <property type="evidence" value="ECO:0007669"/>
    <property type="project" value="TreeGrafter"/>
</dbReference>
<dbReference type="Proteomes" id="UP000007347">
    <property type="component" value="Chromosome"/>
</dbReference>
<keyword evidence="6 16" id="KW-0347">Helicase</keyword>
<evidence type="ECO:0000259" key="17">
    <source>
        <dbReference type="PROSITE" id="PS51198"/>
    </source>
</evidence>
<dbReference type="RefSeq" id="WP_014959525.1">
    <property type="nucleotide sequence ID" value="NC_018645.1"/>
</dbReference>
<dbReference type="SUPFAM" id="SSF52980">
    <property type="entry name" value="Restriction endonuclease-like"/>
    <property type="match status" value="1"/>
</dbReference>
<keyword evidence="11" id="KW-0234">DNA repair</keyword>
<keyword evidence="12" id="KW-0413">Isomerase</keyword>
<dbReference type="GO" id="GO:0008854">
    <property type="term" value="F:exodeoxyribonuclease V activity"/>
    <property type="evidence" value="ECO:0007669"/>
    <property type="project" value="InterPro"/>
</dbReference>
<dbReference type="AlphaFoldDB" id="K0NNV1"/>
<dbReference type="HOGENOM" id="CLU_001114_6_0_7"/>
<evidence type="ECO:0000256" key="6">
    <source>
        <dbReference type="ARBA" id="ARBA00022806"/>
    </source>
</evidence>
<evidence type="ECO:0000256" key="9">
    <source>
        <dbReference type="ARBA" id="ARBA00022842"/>
    </source>
</evidence>
<dbReference type="GO" id="GO:0005524">
    <property type="term" value="F:ATP binding"/>
    <property type="evidence" value="ECO:0007669"/>
    <property type="project" value="UniProtKB-UniRule"/>
</dbReference>
<dbReference type="Gene3D" id="1.10.486.10">
    <property type="entry name" value="PCRA, domain 4"/>
    <property type="match status" value="1"/>
</dbReference>
<keyword evidence="4" id="KW-0227">DNA damage</keyword>
<keyword evidence="20" id="KW-1185">Reference proteome</keyword>
<sequence length="1255" mass="140916">MPEKLNPLTFPLHGTRLIEASAGTGKTYTIAALYLRLVLGHGKENGFFRPLIPPEILVVTFTNAATEELRERIRNRLTEAAAFFRGQGDGDEFLENLKAEYDPDHLPGKARLLDQAALWMDESAIHTIHAWCRRMLRQHAFDSLSLFDLELAPSDQDLMEEAACDFWRESFYPQSVETVALLKAVAAITTPQALLKQVSPIINAGIQVNADPFEVLENRRQSIEDARIIWASDFEEAVDRVRKAQTDKTLNNNKYRKASLTGWITQMDLWVNKGGPLPDDQALEKFSAQGLANGVSKKKSPPMHPAYDALDQMNERIDSLDVKQALVSHAAVRINNRITAAKTRLSRMGFNDLLSRLAQALSRPDSHLAEVIRCQFPVAMIDEFQDTDPVQYDSFGTIYLEQEQAGLFMIGDPKQAIYAFRGADIHTYLAARKDTRGRHYTLEKNYRSTKGMVNAVNRMFGQASGFPDGAFLFKDEILFEPVLARGRSEQLMVDGKEATPVTLWQMDQEGPVVKTGPDGYLTRMADAAAGRIVRLLNLGGQTPCRAGFQTEDGRITPLCPSDMAVLVRDGMEARAVRAALEKRRVRSVYLSDRESVFDTQEAVCLLYLLQACMEPSNERMLRTALATPVLDLPLKLLDKLNRDEIAWEAELVRFKLFQKIWRNQGVLPMVRALLLEFNVGARLLSTPSGERQLTNLLHLAELLQTAAATLDGEQALIRWLAGQIEQSAGGVDDEILRLESDRDLVRVVTIHKSKGLEYPLVFLPFICSFRNLTARNTPMVKIHDDKGNFRLEVNPGEEELELADKERLAEDLRMLYVALTRSCFACWLGIGVMGKTTKKSGETTTLHQSGMGYLLSGGRMVQTAELSSILTDFKADCLDMTIEPLPVPSLNVFQPGPEPPDLSQAAVFEGIIPRNWRITSYSGILSGAAMPRQEKHFADYLNEVNEANQANQANQANEEIDSPDSAAQDQLLEGETQINLAPRIMADARSIHCFPRGPEPGTFLHDILEWAATHGFDRVAQDRTVILKRIAMLCARRGWDGWAEVLTDWLMEFVTVVLPLPDSPMRLSDLVLNNCRAEMEFMFAAHDVDVCVLDSLVTNNILQGRVRPLLQENLVNGMLKGFIDLVFCFQGRYFVLDYKSNHLGETQDAYGTEAMAHAMLEHRYDLQYVLYTLALHRLLKARLNNYDYDRDVGGVVYLFLRGVTASGQGLYADKPSKKLITILDILFQKDELLKKGELLQENELFQEGDSHDTDC</sequence>
<dbReference type="GO" id="GO:0009338">
    <property type="term" value="C:exodeoxyribonuclease V complex"/>
    <property type="evidence" value="ECO:0007669"/>
    <property type="project" value="TreeGrafter"/>
</dbReference>
<dbReference type="OrthoDB" id="9810135at2"/>
<dbReference type="PANTHER" id="PTHR11070">
    <property type="entry name" value="UVRD / RECB / PCRA DNA HELICASE FAMILY MEMBER"/>
    <property type="match status" value="1"/>
</dbReference>
<evidence type="ECO:0000256" key="11">
    <source>
        <dbReference type="ARBA" id="ARBA00023204"/>
    </source>
</evidence>
<dbReference type="Gene3D" id="1.10.3170.10">
    <property type="entry name" value="Recbcd, chain B, domain 2"/>
    <property type="match status" value="1"/>
</dbReference>
<dbReference type="Pfam" id="PF00580">
    <property type="entry name" value="UvrD-helicase"/>
    <property type="match status" value="1"/>
</dbReference>
<dbReference type="PROSITE" id="PS51198">
    <property type="entry name" value="UVRD_HELICASE_ATP_BIND"/>
    <property type="match status" value="1"/>
</dbReference>
<evidence type="ECO:0000256" key="10">
    <source>
        <dbReference type="ARBA" id="ARBA00023125"/>
    </source>
</evidence>
<evidence type="ECO:0000256" key="2">
    <source>
        <dbReference type="ARBA" id="ARBA00022723"/>
    </source>
</evidence>
<dbReference type="SUPFAM" id="SSF52540">
    <property type="entry name" value="P-loop containing nucleoside triphosphate hydrolases"/>
    <property type="match status" value="1"/>
</dbReference>
<dbReference type="CDD" id="cd22352">
    <property type="entry name" value="RecB_C-like"/>
    <property type="match status" value="1"/>
</dbReference>
<dbReference type="InterPro" id="IPR004586">
    <property type="entry name" value="RecB"/>
</dbReference>
<dbReference type="STRING" id="651182.TOL2_C41890"/>
<dbReference type="GO" id="GO:0043138">
    <property type="term" value="F:3'-5' DNA helicase activity"/>
    <property type="evidence" value="ECO:0007669"/>
    <property type="project" value="UniProtKB-EC"/>
</dbReference>
<accession>K0NNV1</accession>
<dbReference type="GO" id="GO:0003677">
    <property type="term" value="F:DNA binding"/>
    <property type="evidence" value="ECO:0007669"/>
    <property type="project" value="UniProtKB-KW"/>
</dbReference>
<keyword evidence="9" id="KW-0460">Magnesium</keyword>
<evidence type="ECO:0000256" key="8">
    <source>
        <dbReference type="ARBA" id="ARBA00022840"/>
    </source>
</evidence>
<reference evidence="19 20" key="1">
    <citation type="journal article" date="2013" name="Environ. Microbiol.">
        <title>Complete genome, catabolic sub-proteomes and key-metabolites of Desulfobacula toluolica Tol2, a marine, aromatic compound-degrading, sulfate-reducing bacterium.</title>
        <authorList>
            <person name="Wohlbrand L."/>
            <person name="Jacob J.H."/>
            <person name="Kube M."/>
            <person name="Mussmann M."/>
            <person name="Jarling R."/>
            <person name="Beck A."/>
            <person name="Amann R."/>
            <person name="Wilkes H."/>
            <person name="Reinhardt R."/>
            <person name="Rabus R."/>
        </authorList>
    </citation>
    <scope>NUCLEOTIDE SEQUENCE [LARGE SCALE GENOMIC DNA]</scope>
    <source>
        <strain evidence="20">DSM 7467 / Tol2</strain>
    </source>
</reference>
<protein>
    <recommendedName>
        <fullName evidence="14">DNA 3'-5' helicase</fullName>
        <ecNumber evidence="14">5.6.2.4</ecNumber>
    </recommendedName>
</protein>
<dbReference type="InterPro" id="IPR027417">
    <property type="entry name" value="P-loop_NTPase"/>
</dbReference>
<dbReference type="Pfam" id="PF12705">
    <property type="entry name" value="PDDEXK_1"/>
    <property type="match status" value="1"/>
</dbReference>
<proteinExistence type="inferred from homology"/>
<feature type="domain" description="UvrD-like helicase C-terminal" evidence="18">
    <location>
        <begin position="482"/>
        <end position="755"/>
    </location>
</feature>
<dbReference type="InterPro" id="IPR000212">
    <property type="entry name" value="DNA_helicase_UvrD/REP"/>
</dbReference>
<evidence type="ECO:0000259" key="18">
    <source>
        <dbReference type="PROSITE" id="PS51217"/>
    </source>
</evidence>
<keyword evidence="8 16" id="KW-0067">ATP-binding</keyword>
<evidence type="ECO:0000313" key="19">
    <source>
        <dbReference type="EMBL" id="CCK82345.1"/>
    </source>
</evidence>
<evidence type="ECO:0000256" key="12">
    <source>
        <dbReference type="ARBA" id="ARBA00023235"/>
    </source>
</evidence>
<dbReference type="GO" id="GO:0046872">
    <property type="term" value="F:metal ion binding"/>
    <property type="evidence" value="ECO:0007669"/>
    <property type="project" value="UniProtKB-KW"/>
</dbReference>
<gene>
    <name evidence="19" type="primary">recB</name>
    <name evidence="19" type="ordered locus">TOL2_C41890</name>
</gene>
<keyword evidence="1" id="KW-0540">Nuclease</keyword>
<feature type="binding site" evidence="16">
    <location>
        <begin position="20"/>
        <end position="27"/>
    </location>
    <ligand>
        <name>ATP</name>
        <dbReference type="ChEBI" id="CHEBI:30616"/>
    </ligand>
</feature>
<dbReference type="InterPro" id="IPR011335">
    <property type="entry name" value="Restrct_endonuc-II-like"/>
</dbReference>
<dbReference type="HAMAP" id="MF_01485">
    <property type="entry name" value="RecB"/>
    <property type="match status" value="1"/>
</dbReference>
<evidence type="ECO:0000256" key="15">
    <source>
        <dbReference type="ARBA" id="ARBA00048988"/>
    </source>
</evidence>
<dbReference type="PATRIC" id="fig|651182.5.peg.4928"/>
<keyword evidence="3 16" id="KW-0547">Nucleotide-binding</keyword>
<dbReference type="InterPro" id="IPR038726">
    <property type="entry name" value="PDDEXK_AddAB-type"/>
</dbReference>
<evidence type="ECO:0000256" key="13">
    <source>
        <dbReference type="ARBA" id="ARBA00034617"/>
    </source>
</evidence>
<evidence type="ECO:0000256" key="3">
    <source>
        <dbReference type="ARBA" id="ARBA00022741"/>
    </source>
</evidence>
<dbReference type="Pfam" id="PF13361">
    <property type="entry name" value="UvrD_C"/>
    <property type="match status" value="1"/>
</dbReference>
<organism evidence="19 20">
    <name type="scientific">Desulfobacula toluolica (strain DSM 7467 / Tol2)</name>
    <dbReference type="NCBI Taxonomy" id="651182"/>
    <lineage>
        <taxon>Bacteria</taxon>
        <taxon>Pseudomonadati</taxon>
        <taxon>Thermodesulfobacteriota</taxon>
        <taxon>Desulfobacteria</taxon>
        <taxon>Desulfobacterales</taxon>
        <taxon>Desulfobacteraceae</taxon>
        <taxon>Desulfobacula</taxon>
    </lineage>
</organism>
<dbReference type="KEGG" id="dto:TOL2_C41890"/>
<keyword evidence="2" id="KW-0479">Metal-binding</keyword>
<keyword evidence="10" id="KW-0238">DNA-binding</keyword>
<evidence type="ECO:0000256" key="16">
    <source>
        <dbReference type="PROSITE-ProRule" id="PRU00560"/>
    </source>
</evidence>
<evidence type="ECO:0000256" key="1">
    <source>
        <dbReference type="ARBA" id="ARBA00022722"/>
    </source>
</evidence>
<evidence type="ECO:0000256" key="4">
    <source>
        <dbReference type="ARBA" id="ARBA00022763"/>
    </source>
</evidence>
<dbReference type="GO" id="GO:0000725">
    <property type="term" value="P:recombinational repair"/>
    <property type="evidence" value="ECO:0007669"/>
    <property type="project" value="TreeGrafter"/>
</dbReference>
<evidence type="ECO:0000256" key="7">
    <source>
        <dbReference type="ARBA" id="ARBA00022839"/>
    </source>
</evidence>
<dbReference type="Gene3D" id="3.90.320.10">
    <property type="match status" value="1"/>
</dbReference>
<evidence type="ECO:0000256" key="14">
    <source>
        <dbReference type="ARBA" id="ARBA00034808"/>
    </source>
</evidence>
<dbReference type="InterPro" id="IPR014017">
    <property type="entry name" value="DNA_helicase_UvrD-like_C"/>
</dbReference>
<comment type="catalytic activity">
    <reaction evidence="15">
        <text>ATP + H2O = ADP + phosphate + H(+)</text>
        <dbReference type="Rhea" id="RHEA:13065"/>
        <dbReference type="ChEBI" id="CHEBI:15377"/>
        <dbReference type="ChEBI" id="CHEBI:15378"/>
        <dbReference type="ChEBI" id="CHEBI:30616"/>
        <dbReference type="ChEBI" id="CHEBI:43474"/>
        <dbReference type="ChEBI" id="CHEBI:456216"/>
        <dbReference type="EC" id="5.6.2.4"/>
    </reaction>
</comment>
<dbReference type="PANTHER" id="PTHR11070:SF23">
    <property type="entry name" value="RECBCD ENZYME SUBUNIT RECB"/>
    <property type="match status" value="1"/>
</dbReference>
<keyword evidence="7" id="KW-0269">Exonuclease</keyword>
<keyword evidence="5 16" id="KW-0378">Hydrolase</keyword>
<dbReference type="EMBL" id="FO203503">
    <property type="protein sequence ID" value="CCK82345.1"/>
    <property type="molecule type" value="Genomic_DNA"/>
</dbReference>
<dbReference type="NCBIfam" id="TIGR00609">
    <property type="entry name" value="recB"/>
    <property type="match status" value="1"/>
</dbReference>